<evidence type="ECO:0000256" key="1">
    <source>
        <dbReference type="SAM" id="SignalP"/>
    </source>
</evidence>
<dbReference type="EMBL" id="JACBZM010000001">
    <property type="protein sequence ID" value="NYI47470.1"/>
    <property type="molecule type" value="Genomic_DNA"/>
</dbReference>
<comment type="caution">
    <text evidence="2">The sequence shown here is derived from an EMBL/GenBank/DDBJ whole genome shotgun (WGS) entry which is preliminary data.</text>
</comment>
<protein>
    <recommendedName>
        <fullName evidence="4">Lipoprotein</fullName>
    </recommendedName>
</protein>
<name>A0A7Y9ZP14_9ACTN</name>
<dbReference type="Proteomes" id="UP000562045">
    <property type="component" value="Unassembled WGS sequence"/>
</dbReference>
<dbReference type="RefSeq" id="WP_179651443.1">
    <property type="nucleotide sequence ID" value="NZ_JACBZM010000001.1"/>
</dbReference>
<evidence type="ECO:0000313" key="2">
    <source>
        <dbReference type="EMBL" id="NYI47470.1"/>
    </source>
</evidence>
<proteinExistence type="predicted"/>
<organism evidence="2 3">
    <name type="scientific">Nocardioides aromaticivorans</name>
    <dbReference type="NCBI Taxonomy" id="200618"/>
    <lineage>
        <taxon>Bacteria</taxon>
        <taxon>Bacillati</taxon>
        <taxon>Actinomycetota</taxon>
        <taxon>Actinomycetes</taxon>
        <taxon>Propionibacteriales</taxon>
        <taxon>Nocardioidaceae</taxon>
        <taxon>Nocardioides</taxon>
    </lineage>
</organism>
<evidence type="ECO:0008006" key="4">
    <source>
        <dbReference type="Google" id="ProtNLM"/>
    </source>
</evidence>
<reference evidence="2 3" key="1">
    <citation type="submission" date="2020-07" db="EMBL/GenBank/DDBJ databases">
        <title>Sequencing the genomes of 1000 actinobacteria strains.</title>
        <authorList>
            <person name="Klenk H.-P."/>
        </authorList>
    </citation>
    <scope>NUCLEOTIDE SEQUENCE [LARGE SCALE GENOMIC DNA]</scope>
    <source>
        <strain evidence="2 3">DSM 15131</strain>
    </source>
</reference>
<keyword evidence="1" id="KW-0732">Signal</keyword>
<dbReference type="PROSITE" id="PS51257">
    <property type="entry name" value="PROKAR_LIPOPROTEIN"/>
    <property type="match status" value="1"/>
</dbReference>
<sequence>MNTTQRRTPVRTVLLAVLLAVTGTALTACGNSVDAQIVGWAGIGVDDEGRAVAVVRVCDGEVDTIELLGDRTGLDDDEPNPVLGTWRADRGRTGTVELTLDGRQDGWTGPEAPELEDGRTYVLNASDSGADAEASQVSFTPDQLRDLDADQVVVADGSVEDRSTLDHCDDE</sequence>
<feature type="chain" id="PRO_5039599169" description="Lipoprotein" evidence="1">
    <location>
        <begin position="28"/>
        <end position="171"/>
    </location>
</feature>
<evidence type="ECO:0000313" key="3">
    <source>
        <dbReference type="Proteomes" id="UP000562045"/>
    </source>
</evidence>
<dbReference type="AlphaFoldDB" id="A0A7Y9ZP14"/>
<accession>A0A7Y9ZP14</accession>
<gene>
    <name evidence="2" type="ORF">BJ993_004550</name>
</gene>
<feature type="signal peptide" evidence="1">
    <location>
        <begin position="1"/>
        <end position="27"/>
    </location>
</feature>